<dbReference type="OrthoDB" id="2142724at2759"/>
<keyword evidence="2" id="KW-1185">Reference proteome</keyword>
<sequence>ILPALCSTGILTVDMVEGSYNTSRFQCFIDGLLDQMNPWPQPNSVIVMDTNC</sequence>
<feature type="non-terminal residue" evidence="1">
    <location>
        <position position="1"/>
    </location>
</feature>
<evidence type="ECO:0008006" key="3">
    <source>
        <dbReference type="Google" id="ProtNLM"/>
    </source>
</evidence>
<organism evidence="1 2">
    <name type="scientific">Gymnopus androsaceus JB14</name>
    <dbReference type="NCBI Taxonomy" id="1447944"/>
    <lineage>
        <taxon>Eukaryota</taxon>
        <taxon>Fungi</taxon>
        <taxon>Dikarya</taxon>
        <taxon>Basidiomycota</taxon>
        <taxon>Agaricomycotina</taxon>
        <taxon>Agaricomycetes</taxon>
        <taxon>Agaricomycetidae</taxon>
        <taxon>Agaricales</taxon>
        <taxon>Marasmiineae</taxon>
        <taxon>Omphalotaceae</taxon>
        <taxon>Gymnopus</taxon>
    </lineage>
</organism>
<accession>A0A6A4I1X1</accession>
<name>A0A6A4I1X1_9AGAR</name>
<protein>
    <recommendedName>
        <fullName evidence="3">Tc1-like transposase DDE domain-containing protein</fullName>
    </recommendedName>
</protein>
<dbReference type="Proteomes" id="UP000799118">
    <property type="component" value="Unassembled WGS sequence"/>
</dbReference>
<evidence type="ECO:0000313" key="1">
    <source>
        <dbReference type="EMBL" id="KAE9402785.1"/>
    </source>
</evidence>
<reference evidence="1" key="1">
    <citation type="journal article" date="2019" name="Environ. Microbiol.">
        <title>Fungal ecological strategies reflected in gene transcription - a case study of two litter decomposers.</title>
        <authorList>
            <person name="Barbi F."/>
            <person name="Kohler A."/>
            <person name="Barry K."/>
            <person name="Baskaran P."/>
            <person name="Daum C."/>
            <person name="Fauchery L."/>
            <person name="Ihrmark K."/>
            <person name="Kuo A."/>
            <person name="LaButti K."/>
            <person name="Lipzen A."/>
            <person name="Morin E."/>
            <person name="Grigoriev I.V."/>
            <person name="Henrissat B."/>
            <person name="Lindahl B."/>
            <person name="Martin F."/>
        </authorList>
    </citation>
    <scope>NUCLEOTIDE SEQUENCE</scope>
    <source>
        <strain evidence="1">JB14</strain>
    </source>
</reference>
<evidence type="ECO:0000313" key="2">
    <source>
        <dbReference type="Proteomes" id="UP000799118"/>
    </source>
</evidence>
<proteinExistence type="predicted"/>
<dbReference type="EMBL" id="ML769431">
    <property type="protein sequence ID" value="KAE9402785.1"/>
    <property type="molecule type" value="Genomic_DNA"/>
</dbReference>
<dbReference type="AlphaFoldDB" id="A0A6A4I1X1"/>
<gene>
    <name evidence="1" type="ORF">BT96DRAFT_816035</name>
</gene>